<dbReference type="EMBL" id="CM055102">
    <property type="protein sequence ID" value="KAJ7538857.1"/>
    <property type="molecule type" value="Genomic_DNA"/>
</dbReference>
<reference evidence="2" key="1">
    <citation type="journal article" date="2024" name="Proc. Natl. Acad. Sci. U.S.A.">
        <title>Extraordinary preservation of gene collinearity over three hundred million years revealed in homosporous lycophytes.</title>
        <authorList>
            <person name="Li C."/>
            <person name="Wickell D."/>
            <person name="Kuo L.Y."/>
            <person name="Chen X."/>
            <person name="Nie B."/>
            <person name="Liao X."/>
            <person name="Peng D."/>
            <person name="Ji J."/>
            <person name="Jenkins J."/>
            <person name="Williams M."/>
            <person name="Shu S."/>
            <person name="Plott C."/>
            <person name="Barry K."/>
            <person name="Rajasekar S."/>
            <person name="Grimwood J."/>
            <person name="Han X."/>
            <person name="Sun S."/>
            <person name="Hou Z."/>
            <person name="He W."/>
            <person name="Dai G."/>
            <person name="Sun C."/>
            <person name="Schmutz J."/>
            <person name="Leebens-Mack J.H."/>
            <person name="Li F.W."/>
            <person name="Wang L."/>
        </authorList>
    </citation>
    <scope>NUCLEOTIDE SEQUENCE [LARGE SCALE GENOMIC DNA]</scope>
    <source>
        <strain evidence="2">cv. PW_Plant_1</strain>
    </source>
</reference>
<accession>A0ACC2CA16</accession>
<gene>
    <name evidence="1" type="ORF">O6H91_11G065800</name>
</gene>
<protein>
    <submittedName>
        <fullName evidence="1">Uncharacterized protein</fullName>
    </submittedName>
</protein>
<keyword evidence="2" id="KW-1185">Reference proteome</keyword>
<dbReference type="Proteomes" id="UP001162992">
    <property type="component" value="Chromosome 11"/>
</dbReference>
<name>A0ACC2CA16_DIPCM</name>
<evidence type="ECO:0000313" key="1">
    <source>
        <dbReference type="EMBL" id="KAJ7538857.1"/>
    </source>
</evidence>
<comment type="caution">
    <text evidence="1">The sequence shown here is derived from an EMBL/GenBank/DDBJ whole genome shotgun (WGS) entry which is preliminary data.</text>
</comment>
<evidence type="ECO:0000313" key="2">
    <source>
        <dbReference type="Proteomes" id="UP001162992"/>
    </source>
</evidence>
<organism evidence="1 2">
    <name type="scientific">Diphasiastrum complanatum</name>
    <name type="common">Issler's clubmoss</name>
    <name type="synonym">Lycopodium complanatum</name>
    <dbReference type="NCBI Taxonomy" id="34168"/>
    <lineage>
        <taxon>Eukaryota</taxon>
        <taxon>Viridiplantae</taxon>
        <taxon>Streptophyta</taxon>
        <taxon>Embryophyta</taxon>
        <taxon>Tracheophyta</taxon>
        <taxon>Lycopodiopsida</taxon>
        <taxon>Lycopodiales</taxon>
        <taxon>Lycopodiaceae</taxon>
        <taxon>Lycopodioideae</taxon>
        <taxon>Diphasiastrum</taxon>
    </lineage>
</organism>
<sequence length="250" mass="28949">MQNQRSPLSPKQSHLCSMEILQLKQWFKTVNSERGFGKPASKHAVMHFLDCPVCWESFSSRTHIPRILGCGHTVCEHCLKQLFFDTGPAEQCFICPECRSLTRRREIQDMPKNYTVLHALKGATYRTLEEHVRERFFKLWQEVPAIFTSATLRPVTTWVPRLLKHKLLEVGNMLGSSVVLTLLLPISYVHMCVSWIFAGISFIVFCCSYLGGIVLGSVMLFIWWIHNLAILVEKFVRFLNRVHLCYQKGY</sequence>
<proteinExistence type="predicted"/>